<dbReference type="GO" id="GO:0003824">
    <property type="term" value="F:catalytic activity"/>
    <property type="evidence" value="ECO:0007669"/>
    <property type="project" value="InterPro"/>
</dbReference>
<evidence type="ECO:0000256" key="1">
    <source>
        <dbReference type="ARBA" id="ARBA00009199"/>
    </source>
</evidence>
<evidence type="ECO:0000256" key="2">
    <source>
        <dbReference type="SAM" id="Coils"/>
    </source>
</evidence>
<proteinExistence type="inferred from homology"/>
<gene>
    <name evidence="4" type="ordered locus">Sthe_2317</name>
</gene>
<dbReference type="KEGG" id="sti:Sthe_2317"/>
<dbReference type="HOGENOM" id="CLU_009600_0_3_0"/>
<sequence>MAADDTLSFATVRDLARMLRSGETTPTALVEHFAERLDSVGRRYNAVVTIMLDRARREAAQAEAELKAGYDRGPLHGIPYGAKDLLATVGAPTTWGAAPLRDQVFNTDATVIRRLRDAGAVLLAKLSMVELAGGLGYNQPNASLTGPGITPWNPEAWSGGSSSGSGSAVAAGAIPFAIGSETWGSIVTPSNFCGITGLRPTYGRVSRAGAMALSWTLDKLGPMCRTADDCGLVLDAIAGPDPDDPTTLPEPYRYAPEQDRTEGFRLGVLRDGLDDAQPEVRANFEQSLAVLSEFATLEEVTLPDFPYAEVARIILNAESAAAFEDLIESGAVAGLTAPEDRWGAYARTVIPAVDYLRALRVRRHIGVALDRLLARYDGVVCLTNAVVAAPLDMPLDAYFGKVRRLPVGAAGNVAGLPAISLPNGFGERGLPTAMQIVGRVGGENAILAVARAYQARTDWHTRRPKVG</sequence>
<dbReference type="RefSeq" id="WP_012872779.1">
    <property type="nucleotide sequence ID" value="NC_013523.1"/>
</dbReference>
<feature type="coiled-coil region" evidence="2">
    <location>
        <begin position="45"/>
        <end position="72"/>
    </location>
</feature>
<dbReference type="PANTHER" id="PTHR11895">
    <property type="entry name" value="TRANSAMIDASE"/>
    <property type="match status" value="1"/>
</dbReference>
<name>D1C792_SPHTD</name>
<dbReference type="Pfam" id="PF01425">
    <property type="entry name" value="Amidase"/>
    <property type="match status" value="1"/>
</dbReference>
<dbReference type="Gene3D" id="3.90.1300.10">
    <property type="entry name" value="Amidase signature (AS) domain"/>
    <property type="match status" value="1"/>
</dbReference>
<dbReference type="InterPro" id="IPR036928">
    <property type="entry name" value="AS_sf"/>
</dbReference>
<comment type="similarity">
    <text evidence="1">Belongs to the amidase family.</text>
</comment>
<dbReference type="InterPro" id="IPR000120">
    <property type="entry name" value="Amidase"/>
</dbReference>
<feature type="domain" description="Amidase" evidence="3">
    <location>
        <begin position="29"/>
        <end position="447"/>
    </location>
</feature>
<keyword evidence="2" id="KW-0175">Coiled coil</keyword>
<dbReference type="SUPFAM" id="SSF75304">
    <property type="entry name" value="Amidase signature (AS) enzymes"/>
    <property type="match status" value="1"/>
</dbReference>
<evidence type="ECO:0000313" key="5">
    <source>
        <dbReference type="Proteomes" id="UP000002027"/>
    </source>
</evidence>
<evidence type="ECO:0000259" key="3">
    <source>
        <dbReference type="Pfam" id="PF01425"/>
    </source>
</evidence>
<dbReference type="STRING" id="479434.Sthe_2317"/>
<protein>
    <submittedName>
        <fullName evidence="4">Amidase</fullName>
    </submittedName>
</protein>
<accession>D1C792</accession>
<dbReference type="eggNOG" id="COG0154">
    <property type="taxonomic scope" value="Bacteria"/>
</dbReference>
<reference evidence="5" key="1">
    <citation type="submission" date="2009-11" db="EMBL/GenBank/DDBJ databases">
        <title>The complete chromosome 1 of Sphaerobacter thermophilus DSM 20745.</title>
        <authorList>
            <person name="Lucas S."/>
            <person name="Copeland A."/>
            <person name="Lapidus A."/>
            <person name="Glavina del Rio T."/>
            <person name="Dalin E."/>
            <person name="Tice H."/>
            <person name="Bruce D."/>
            <person name="Goodwin L."/>
            <person name="Pitluck S."/>
            <person name="Kyrpides N."/>
            <person name="Mavromatis K."/>
            <person name="Ivanova N."/>
            <person name="Mikhailova N."/>
            <person name="LaButti K.M."/>
            <person name="Clum A."/>
            <person name="Sun H.I."/>
            <person name="Brettin T."/>
            <person name="Detter J.C."/>
            <person name="Han C."/>
            <person name="Larimer F."/>
            <person name="Land M."/>
            <person name="Hauser L."/>
            <person name="Markowitz V."/>
            <person name="Cheng J.F."/>
            <person name="Hugenholtz P."/>
            <person name="Woyke T."/>
            <person name="Wu D."/>
            <person name="Steenblock K."/>
            <person name="Schneider S."/>
            <person name="Pukall R."/>
            <person name="Goeker M."/>
            <person name="Klenk H.P."/>
            <person name="Eisen J.A."/>
        </authorList>
    </citation>
    <scope>NUCLEOTIDE SEQUENCE [LARGE SCALE GENOMIC DNA]</scope>
    <source>
        <strain evidence="5">ATCC 49802 / DSM 20745 / S 6022</strain>
    </source>
</reference>
<dbReference type="InParanoid" id="D1C792"/>
<keyword evidence="5" id="KW-1185">Reference proteome</keyword>
<dbReference type="AlphaFoldDB" id="D1C792"/>
<dbReference type="InterPro" id="IPR023631">
    <property type="entry name" value="Amidase_dom"/>
</dbReference>
<dbReference type="Proteomes" id="UP000002027">
    <property type="component" value="Chromosome 1"/>
</dbReference>
<reference evidence="4 5" key="2">
    <citation type="journal article" date="2010" name="Stand. Genomic Sci.">
        <title>Complete genome sequence of Desulfohalobium retbaense type strain (HR(100)).</title>
        <authorList>
            <person name="Spring S."/>
            <person name="Nolan M."/>
            <person name="Lapidus A."/>
            <person name="Glavina Del Rio T."/>
            <person name="Copeland A."/>
            <person name="Tice H."/>
            <person name="Cheng J.F."/>
            <person name="Lucas S."/>
            <person name="Land M."/>
            <person name="Chen F."/>
            <person name="Bruce D."/>
            <person name="Goodwin L."/>
            <person name="Pitluck S."/>
            <person name="Ivanova N."/>
            <person name="Mavromatis K."/>
            <person name="Mikhailova N."/>
            <person name="Pati A."/>
            <person name="Chen A."/>
            <person name="Palaniappan K."/>
            <person name="Hauser L."/>
            <person name="Chang Y.J."/>
            <person name="Jeffries C.D."/>
            <person name="Munk C."/>
            <person name="Kiss H."/>
            <person name="Chain P."/>
            <person name="Han C."/>
            <person name="Brettin T."/>
            <person name="Detter J.C."/>
            <person name="Schuler E."/>
            <person name="Goker M."/>
            <person name="Rohde M."/>
            <person name="Bristow J."/>
            <person name="Eisen J.A."/>
            <person name="Markowitz V."/>
            <person name="Hugenholtz P."/>
            <person name="Kyrpides N.C."/>
            <person name="Klenk H.P."/>
        </authorList>
    </citation>
    <scope>NUCLEOTIDE SEQUENCE [LARGE SCALE GENOMIC DNA]</scope>
    <source>
        <strain evidence="5">ATCC 49802 / DSM 20745 / S 6022</strain>
    </source>
</reference>
<dbReference type="PANTHER" id="PTHR11895:SF7">
    <property type="entry name" value="GLUTAMYL-TRNA(GLN) AMIDOTRANSFERASE SUBUNIT A, MITOCHONDRIAL"/>
    <property type="match status" value="1"/>
</dbReference>
<dbReference type="EMBL" id="CP001823">
    <property type="protein sequence ID" value="ACZ39738.1"/>
    <property type="molecule type" value="Genomic_DNA"/>
</dbReference>
<evidence type="ECO:0000313" key="4">
    <source>
        <dbReference type="EMBL" id="ACZ39738.1"/>
    </source>
</evidence>
<organism evidence="4 5">
    <name type="scientific">Sphaerobacter thermophilus (strain ATCC 49802 / DSM 20745 / KCCM 41009 / NCIMB 13125 / S 6022)</name>
    <dbReference type="NCBI Taxonomy" id="479434"/>
    <lineage>
        <taxon>Bacteria</taxon>
        <taxon>Pseudomonadati</taxon>
        <taxon>Thermomicrobiota</taxon>
        <taxon>Thermomicrobia</taxon>
        <taxon>Sphaerobacterales</taxon>
        <taxon>Sphaerobacterineae</taxon>
        <taxon>Sphaerobacteraceae</taxon>
        <taxon>Sphaerobacter</taxon>
    </lineage>
</organism>